<protein>
    <recommendedName>
        <fullName evidence="2">Endoplasmic reticulum junction formation protein lunapark</fullName>
    </recommendedName>
</protein>
<dbReference type="PANTHER" id="PTHR22166:SF12">
    <property type="entry name" value="ENDOPLASMIC RETICULUM JUNCTION FORMATION PROTEIN LUNAPARK"/>
    <property type="match status" value="1"/>
</dbReference>
<comment type="function">
    <text evidence="2">Plays a role in determining ER morphology.</text>
</comment>
<keyword evidence="2" id="KW-1133">Transmembrane helix</keyword>
<reference evidence="6" key="1">
    <citation type="journal article" date="2015" name="Nat. Genet.">
        <title>The genome and transcriptome of the zoonotic hookworm Ancylostoma ceylanicum identify infection-specific gene families.</title>
        <authorList>
            <person name="Schwarz E.M."/>
            <person name="Hu Y."/>
            <person name="Antoshechkin I."/>
            <person name="Miller M.M."/>
            <person name="Sternberg P.W."/>
            <person name="Aroian R.V."/>
        </authorList>
    </citation>
    <scope>NUCLEOTIDE SEQUENCE</scope>
    <source>
        <strain evidence="6">HY135</strain>
    </source>
</reference>
<keyword evidence="2" id="KW-0862">Zinc</keyword>
<dbReference type="PANTHER" id="PTHR22166">
    <property type="entry name" value="ENDOPLASMIC RETICULUM JUNCTION FORMATION PROTEIN LUNAPARK"/>
    <property type="match status" value="1"/>
</dbReference>
<comment type="subcellular location">
    <subcellularLocation>
        <location evidence="2">Endoplasmic reticulum membrane</location>
        <topology evidence="2">Multi-pass membrane protein</topology>
    </subcellularLocation>
</comment>
<dbReference type="STRING" id="53326.A0A016W788"/>
<evidence type="ECO:0000259" key="4">
    <source>
        <dbReference type="Pfam" id="PF10058"/>
    </source>
</evidence>
<keyword evidence="2" id="KW-0472">Membrane</keyword>
<comment type="caution">
    <text evidence="2">Lacks conserved residue(s) required for the propagation of feature annotation.</text>
</comment>
<dbReference type="InterPro" id="IPR019273">
    <property type="entry name" value="Lunapark_Znf"/>
</dbReference>
<comment type="domain">
    <text evidence="2">The C4-type zinc finger motif is necessary both for its ER three-way tubular junction localization and formation.</text>
</comment>
<evidence type="ECO:0000256" key="2">
    <source>
        <dbReference type="RuleBase" id="RU367073"/>
    </source>
</evidence>
<comment type="similarity">
    <text evidence="1 2">Belongs to the lunapark family.</text>
</comment>
<dbReference type="InterPro" id="IPR040115">
    <property type="entry name" value="Lnp"/>
</dbReference>
<proteinExistence type="inferred from homology"/>
<sequence length="377" mass="42832">MILWYLTLSTFFLSSSFIAYAWITLKRKDHQVLFSILSFIAGLLLLWFGRKVANSFYNWRISRKRQGLDGLVARKRSLLETVKETETFKVAKEILEKYDQESPKSLSQPSSPTTEKRPTGNRRGQPARVDQHETTLPHMDSDQPGADGTNRPPVKTLYTKSFESIPSVEVGPMRAVPARSRLKPIRPFQRESTTIVDKMVDYFFGDGPSQRFALICSNCHGHNGMAVPAEYDYLAFVCFICGHFNPAKKFRPSHISTTPLPSTPRSLKPNVALDAHKISNSSLEQANDEQEKLNNRERKGRLPQNSVGWHLFHTHYYRHCSNPQATCPVNSVSWRDETLKSLLASASTTAPWQVRQLFFVFILLSCSSSNRRPHGSS</sequence>
<dbReference type="OrthoDB" id="3169036at2759"/>
<dbReference type="EMBL" id="JARK01000650">
    <property type="protein sequence ID" value="EYC35456.1"/>
    <property type="molecule type" value="Genomic_DNA"/>
</dbReference>
<feature type="region of interest" description="Disordered" evidence="3">
    <location>
        <begin position="99"/>
        <end position="155"/>
    </location>
</feature>
<feature type="transmembrane region" description="Helical" evidence="2">
    <location>
        <begin position="31"/>
        <end position="49"/>
    </location>
</feature>
<keyword evidence="2" id="KW-0256">Endoplasmic reticulum</keyword>
<gene>
    <name evidence="5" type="primary">Acey_s1050.g3495</name>
    <name evidence="5" type="synonym">Acey-lnp-1</name>
    <name evidence="5" type="ORF">Y032_1050g3495</name>
</gene>
<dbReference type="Pfam" id="PF10058">
    <property type="entry name" value="Zn_ribbon_10"/>
    <property type="match status" value="1"/>
</dbReference>
<name>A0A016W788_9BILA</name>
<evidence type="ECO:0000256" key="3">
    <source>
        <dbReference type="SAM" id="MobiDB-lite"/>
    </source>
</evidence>
<keyword evidence="2" id="KW-0863">Zinc-finger</keyword>
<dbReference type="GO" id="GO:0071788">
    <property type="term" value="P:endoplasmic reticulum tubular network maintenance"/>
    <property type="evidence" value="ECO:0007669"/>
    <property type="project" value="UniProtKB-UniRule"/>
</dbReference>
<comment type="caution">
    <text evidence="5">The sequence shown here is derived from an EMBL/GenBank/DDBJ whole genome shotgun (WGS) entry which is preliminary data.</text>
</comment>
<feature type="compositionally biased region" description="Basic and acidic residues" evidence="3">
    <location>
        <begin position="129"/>
        <end position="141"/>
    </location>
</feature>
<accession>A0A016W788</accession>
<dbReference type="Proteomes" id="UP000024635">
    <property type="component" value="Unassembled WGS sequence"/>
</dbReference>
<feature type="domain" description="Lunapark zinc ribbon" evidence="4">
    <location>
        <begin position="196"/>
        <end position="245"/>
    </location>
</feature>
<keyword evidence="2" id="KW-0479">Metal-binding</keyword>
<dbReference type="GO" id="GO:0008270">
    <property type="term" value="F:zinc ion binding"/>
    <property type="evidence" value="ECO:0007669"/>
    <property type="project" value="UniProtKB-KW"/>
</dbReference>
<keyword evidence="6" id="KW-1185">Reference proteome</keyword>
<dbReference type="GO" id="GO:1903373">
    <property type="term" value="P:positive regulation of endoplasmic reticulum tubular network organization"/>
    <property type="evidence" value="ECO:0007669"/>
    <property type="project" value="UniProtKB-UniRule"/>
</dbReference>
<dbReference type="GO" id="GO:0098826">
    <property type="term" value="C:endoplasmic reticulum tubular network membrane"/>
    <property type="evidence" value="ECO:0007669"/>
    <property type="project" value="UniProtKB-UniRule"/>
</dbReference>
<dbReference type="AlphaFoldDB" id="A0A016W788"/>
<organism evidence="5 6">
    <name type="scientific">Ancylostoma ceylanicum</name>
    <dbReference type="NCBI Taxonomy" id="53326"/>
    <lineage>
        <taxon>Eukaryota</taxon>
        <taxon>Metazoa</taxon>
        <taxon>Ecdysozoa</taxon>
        <taxon>Nematoda</taxon>
        <taxon>Chromadorea</taxon>
        <taxon>Rhabditida</taxon>
        <taxon>Rhabditina</taxon>
        <taxon>Rhabditomorpha</taxon>
        <taxon>Strongyloidea</taxon>
        <taxon>Ancylostomatidae</taxon>
        <taxon>Ancylostomatinae</taxon>
        <taxon>Ancylostoma</taxon>
    </lineage>
</organism>
<evidence type="ECO:0000256" key="1">
    <source>
        <dbReference type="ARBA" id="ARBA00009940"/>
    </source>
</evidence>
<feature type="compositionally biased region" description="Polar residues" evidence="3">
    <location>
        <begin position="103"/>
        <end position="113"/>
    </location>
</feature>
<evidence type="ECO:0000313" key="5">
    <source>
        <dbReference type="EMBL" id="EYC35456.1"/>
    </source>
</evidence>
<evidence type="ECO:0000313" key="6">
    <source>
        <dbReference type="Proteomes" id="UP000024635"/>
    </source>
</evidence>
<keyword evidence="2" id="KW-0812">Transmembrane</keyword>
<feature type="region of interest" description="Disordered" evidence="3">
    <location>
        <begin position="279"/>
        <end position="300"/>
    </location>
</feature>